<evidence type="ECO:0000313" key="2">
    <source>
        <dbReference type="Proteomes" id="UP001164929"/>
    </source>
</evidence>
<evidence type="ECO:0000313" key="1">
    <source>
        <dbReference type="EMBL" id="KAJ6969741.1"/>
    </source>
</evidence>
<sequence length="104" mass="12027">MVRFYICCVIVHCHPSTNSRAVRSQQHKPKSFGLCFMCPIRDSKCLTLTHSFGHLFVMYMTIEIPYYQYHGYSFHSKDFFRIVCAINKIPLHTSAKKEDCGGAT</sequence>
<protein>
    <submittedName>
        <fullName evidence="1">Uncharacterized protein</fullName>
    </submittedName>
</protein>
<comment type="caution">
    <text evidence="1">The sequence shown here is derived from an EMBL/GenBank/DDBJ whole genome shotgun (WGS) entry which is preliminary data.</text>
</comment>
<dbReference type="AlphaFoldDB" id="A0AAD6PW39"/>
<dbReference type="EMBL" id="JAQIZT010000015">
    <property type="protein sequence ID" value="KAJ6969741.1"/>
    <property type="molecule type" value="Genomic_DNA"/>
</dbReference>
<name>A0AAD6PW39_9ROSI</name>
<dbReference type="Proteomes" id="UP001164929">
    <property type="component" value="Chromosome 15"/>
</dbReference>
<proteinExistence type="predicted"/>
<accession>A0AAD6PW39</accession>
<keyword evidence="2" id="KW-1185">Reference proteome</keyword>
<organism evidence="1 2">
    <name type="scientific">Populus alba x Populus x berolinensis</name>
    <dbReference type="NCBI Taxonomy" id="444605"/>
    <lineage>
        <taxon>Eukaryota</taxon>
        <taxon>Viridiplantae</taxon>
        <taxon>Streptophyta</taxon>
        <taxon>Embryophyta</taxon>
        <taxon>Tracheophyta</taxon>
        <taxon>Spermatophyta</taxon>
        <taxon>Magnoliopsida</taxon>
        <taxon>eudicotyledons</taxon>
        <taxon>Gunneridae</taxon>
        <taxon>Pentapetalae</taxon>
        <taxon>rosids</taxon>
        <taxon>fabids</taxon>
        <taxon>Malpighiales</taxon>
        <taxon>Salicaceae</taxon>
        <taxon>Saliceae</taxon>
        <taxon>Populus</taxon>
    </lineage>
</organism>
<gene>
    <name evidence="1" type="ORF">NC653_034323</name>
</gene>
<reference evidence="1" key="1">
    <citation type="journal article" date="2023" name="Mol. Ecol. Resour.">
        <title>Chromosome-level genome assembly of a triploid poplar Populus alba 'Berolinensis'.</title>
        <authorList>
            <person name="Chen S."/>
            <person name="Yu Y."/>
            <person name="Wang X."/>
            <person name="Wang S."/>
            <person name="Zhang T."/>
            <person name="Zhou Y."/>
            <person name="He R."/>
            <person name="Meng N."/>
            <person name="Wang Y."/>
            <person name="Liu W."/>
            <person name="Liu Z."/>
            <person name="Liu J."/>
            <person name="Guo Q."/>
            <person name="Huang H."/>
            <person name="Sederoff R.R."/>
            <person name="Wang G."/>
            <person name="Qu G."/>
            <person name="Chen S."/>
        </authorList>
    </citation>
    <scope>NUCLEOTIDE SEQUENCE</scope>
    <source>
        <strain evidence="1">SC-2020</strain>
    </source>
</reference>